<dbReference type="HOGENOM" id="CLU_090342_0_1_11"/>
<organism evidence="2 4">
    <name type="scientific">Kitasatospora setae (strain ATCC 33774 / DSM 43861 / JCM 3304 / KCC A-0304 / NBRC 14216 / KM-6054)</name>
    <name type="common">Streptomyces setae</name>
    <dbReference type="NCBI Taxonomy" id="452652"/>
    <lineage>
        <taxon>Bacteria</taxon>
        <taxon>Bacillati</taxon>
        <taxon>Actinomycetota</taxon>
        <taxon>Actinomycetes</taxon>
        <taxon>Kitasatosporales</taxon>
        <taxon>Streptomycetaceae</taxon>
        <taxon>Kitasatospora</taxon>
    </lineage>
</organism>
<evidence type="ECO:0000313" key="3">
    <source>
        <dbReference type="EMBL" id="BAJ33386.1"/>
    </source>
</evidence>
<keyword evidence="4" id="KW-1185">Reference proteome</keyword>
<sequence>MDIRLLNTFDTPTLAVLVVGVIVALSVLAVLLVRRRYPGLAEGEHNDMIGTVLGMFGAIYGIILAFVIVTLWTQLDTTNTIVASESTAAATLVRDAGAFPPAERDRIREATGANLQALYDALQSYEPGTETEKAYYGQATGQLDEMVLQRRARIAMATKELPLLLQVLVYGGALVIIPLTFLCGVRSRRMQVLFVGTVAMLIGFSPLLTLVLDRPFSGDLSASSGPFKEGALTQFWK</sequence>
<evidence type="ECO:0008006" key="5">
    <source>
        <dbReference type="Google" id="ProtNLM"/>
    </source>
</evidence>
<dbReference type="PATRIC" id="fig|452652.3.peg.35"/>
<protein>
    <recommendedName>
        <fullName evidence="5">DUF4239 domain-containing protein</fullName>
    </recommendedName>
</protein>
<evidence type="ECO:0000313" key="2">
    <source>
        <dbReference type="EMBL" id="BAJ25892.1"/>
    </source>
</evidence>
<feature type="transmembrane region" description="Helical" evidence="1">
    <location>
        <begin position="163"/>
        <end position="185"/>
    </location>
</feature>
<evidence type="ECO:0000313" key="4">
    <source>
        <dbReference type="Proteomes" id="UP000007076"/>
    </source>
</evidence>
<proteinExistence type="predicted"/>
<feature type="transmembrane region" description="Helical" evidence="1">
    <location>
        <begin position="53"/>
        <end position="72"/>
    </location>
</feature>
<keyword evidence="1" id="KW-1133">Transmembrane helix</keyword>
<dbReference type="KEGG" id="ksk:KSE_00400t"/>
<dbReference type="STRING" id="452652.KSE_00400t"/>
<name>E4MYZ9_KITSK</name>
<dbReference type="InterPro" id="IPR025333">
    <property type="entry name" value="DUF4239"/>
</dbReference>
<dbReference type="Pfam" id="PF14023">
    <property type="entry name" value="Bestrophin-like"/>
    <property type="match status" value="1"/>
</dbReference>
<dbReference type="EMBL" id="AP010968">
    <property type="protein sequence ID" value="BAJ25892.1"/>
    <property type="molecule type" value="Genomic_DNA"/>
</dbReference>
<reference evidence="2 4" key="1">
    <citation type="journal article" date="2010" name="DNA Res.">
        <title>Genome sequence of Kitasatospora setae NBRC 14216T: an evolutionary snapshot of the family Streptomycetaceae.</title>
        <authorList>
            <person name="Ichikawa N."/>
            <person name="Oguchi A."/>
            <person name="Ikeda H."/>
            <person name="Ishikawa J."/>
            <person name="Kitani S."/>
            <person name="Watanabe Y."/>
            <person name="Nakamura S."/>
            <person name="Katano Y."/>
            <person name="Kishi E."/>
            <person name="Sasagawa M."/>
            <person name="Ankai A."/>
            <person name="Fukui S."/>
            <person name="Hashimoto Y."/>
            <person name="Kamata S."/>
            <person name="Otoguro M."/>
            <person name="Tanikawa S."/>
            <person name="Nihira T."/>
            <person name="Horinouchi S."/>
            <person name="Ohnishi Y."/>
            <person name="Hayakawa M."/>
            <person name="Kuzuyama T."/>
            <person name="Arisawa A."/>
            <person name="Nomoto F."/>
            <person name="Miura H."/>
            <person name="Takahashi Y."/>
            <person name="Fujita N."/>
        </authorList>
    </citation>
    <scope>NUCLEOTIDE SEQUENCE [LARGE SCALE GENOMIC DNA]</scope>
    <source>
        <strain evidence="4">ATCC 33774 / DSM 43861 / JCM 3304 / KCC A-0304 / NBRC 14216 / KM-6054</strain>
        <strain evidence="2">KM-6054</strain>
    </source>
</reference>
<dbReference type="Proteomes" id="UP000007076">
    <property type="component" value="Chromosome"/>
</dbReference>
<keyword evidence="1" id="KW-0812">Transmembrane</keyword>
<dbReference type="KEGG" id="ksk:KSE_76340t"/>
<evidence type="ECO:0000256" key="1">
    <source>
        <dbReference type="SAM" id="Phobius"/>
    </source>
</evidence>
<dbReference type="RefSeq" id="WP_014133214.1">
    <property type="nucleotide sequence ID" value="NC_016109.1"/>
</dbReference>
<feature type="transmembrane region" description="Helical" evidence="1">
    <location>
        <begin position="12"/>
        <end position="33"/>
    </location>
</feature>
<keyword evidence="1" id="KW-0472">Membrane</keyword>
<dbReference type="EMBL" id="AP010968">
    <property type="protein sequence ID" value="BAJ33386.1"/>
    <property type="molecule type" value="Genomic_DNA"/>
</dbReference>
<dbReference type="AlphaFoldDB" id="E4MYZ9"/>
<dbReference type="eggNOG" id="ENOG5030DSB">
    <property type="taxonomic scope" value="Bacteria"/>
</dbReference>
<gene>
    <name evidence="2" type="ordered locus">KSE_00400t</name>
    <name evidence="3" type="ordered locus">KSE_76340t</name>
</gene>
<accession>E4MYZ9</accession>
<feature type="transmembrane region" description="Helical" evidence="1">
    <location>
        <begin position="192"/>
        <end position="212"/>
    </location>
</feature>